<feature type="transmembrane region" description="Helical" evidence="1">
    <location>
        <begin position="64"/>
        <end position="82"/>
    </location>
</feature>
<evidence type="ECO:0000256" key="1">
    <source>
        <dbReference type="SAM" id="Phobius"/>
    </source>
</evidence>
<keyword evidence="1" id="KW-0472">Membrane</keyword>
<keyword evidence="1" id="KW-0812">Transmembrane</keyword>
<accession>E0PQQ2</accession>
<feature type="transmembrane region" description="Helical" evidence="1">
    <location>
        <begin position="250"/>
        <end position="267"/>
    </location>
</feature>
<feature type="transmembrane region" description="Helical" evidence="1">
    <location>
        <begin position="181"/>
        <end position="199"/>
    </location>
</feature>
<dbReference type="AlphaFoldDB" id="E0PQQ2"/>
<evidence type="ECO:0000313" key="3">
    <source>
        <dbReference type="Proteomes" id="UP000003823"/>
    </source>
</evidence>
<reference evidence="2 3" key="1">
    <citation type="submission" date="2010-07" db="EMBL/GenBank/DDBJ databases">
        <authorList>
            <person name="Muzny D."/>
            <person name="Qin X."/>
            <person name="Deng J."/>
            <person name="Jiang H."/>
            <person name="Liu Y."/>
            <person name="Qu J."/>
            <person name="Song X.-Z."/>
            <person name="Zhang L."/>
            <person name="Thornton R."/>
            <person name="Coyle M."/>
            <person name="Francisco L."/>
            <person name="Jackson L."/>
            <person name="Javaid M."/>
            <person name="Korchina V."/>
            <person name="Kovar C."/>
            <person name="Mata R."/>
            <person name="Mathew T."/>
            <person name="Ngo R."/>
            <person name="Nguyen L."/>
            <person name="Nguyen N."/>
            <person name="Okwuonu G."/>
            <person name="Ongeri F."/>
            <person name="Pham C."/>
            <person name="Simmons D."/>
            <person name="Wilczek-Boney K."/>
            <person name="Hale W."/>
            <person name="Jakkamsetti A."/>
            <person name="Pham P."/>
            <person name="Ruth R."/>
            <person name="San Lucas F."/>
            <person name="Warren J."/>
            <person name="Zhang J."/>
            <person name="Zhao Z."/>
            <person name="Zhou C."/>
            <person name="Zhu D."/>
            <person name="Lee S."/>
            <person name="Bess C."/>
            <person name="Blankenburg K."/>
            <person name="Forbes L."/>
            <person name="Fu Q."/>
            <person name="Gubbala S."/>
            <person name="Hirani K."/>
            <person name="Jayaseelan J.C."/>
            <person name="Lara F."/>
            <person name="Munidasa M."/>
            <person name="Palculict T."/>
            <person name="Patil S."/>
            <person name="Pu L.-L."/>
            <person name="Saada N."/>
            <person name="Tang L."/>
            <person name="Weissenberger G."/>
            <person name="Zhu Y."/>
            <person name="Hemphill L."/>
            <person name="Shang Y."/>
            <person name="Youmans B."/>
            <person name="Ayvaz T."/>
            <person name="Ross M."/>
            <person name="Santibanez J."/>
            <person name="Aqrawi P."/>
            <person name="Gross S."/>
            <person name="Joshi V."/>
            <person name="Fowler G."/>
            <person name="Nazareth L."/>
            <person name="Reid J."/>
            <person name="Worley K."/>
            <person name="Petrosino J."/>
            <person name="Highlander S."/>
            <person name="Gibbs R."/>
        </authorList>
    </citation>
    <scope>NUCLEOTIDE SEQUENCE [LARGE SCALE GENOMIC DNA]</scope>
    <source>
        <strain evidence="2 3">ATCC 6249</strain>
    </source>
</reference>
<proteinExistence type="predicted"/>
<feature type="transmembrane region" description="Helical" evidence="1">
    <location>
        <begin position="407"/>
        <end position="428"/>
    </location>
</feature>
<feature type="transmembrane region" description="Helical" evidence="1">
    <location>
        <begin position="31"/>
        <end position="52"/>
    </location>
</feature>
<dbReference type="EMBL" id="AEEN01000012">
    <property type="protein sequence ID" value="EFM31499.1"/>
    <property type="molecule type" value="Genomic_DNA"/>
</dbReference>
<protein>
    <submittedName>
        <fullName evidence="2">LPXTG-motif cell wall anchor domain protein</fullName>
    </submittedName>
</protein>
<organism evidence="2 3">
    <name type="scientific">Streptococcus mitis ATCC 6249</name>
    <dbReference type="NCBI Taxonomy" id="864567"/>
    <lineage>
        <taxon>Bacteria</taxon>
        <taxon>Bacillati</taxon>
        <taxon>Bacillota</taxon>
        <taxon>Bacilli</taxon>
        <taxon>Lactobacillales</taxon>
        <taxon>Streptococcaceae</taxon>
        <taxon>Streptococcus</taxon>
        <taxon>Streptococcus mitis group</taxon>
    </lineage>
</organism>
<feature type="transmembrane region" description="Helical" evidence="1">
    <location>
        <begin position="287"/>
        <end position="309"/>
    </location>
</feature>
<sequence length="642" mass="75764">MCVFFNITIGIILFLVIFIINIFLCKKYYSWTATIIEILYEINFSLLLIINFFPTRSYLSSYNIIYLAGILFYTILQSYFLAGRKKEILNSNQLFLELFRRTWIDYKKNQYSKKNKNYLFVVIYIISLIFYAIIVGDYMLNSEDIRADFQNIYILILSLYIVTLISLAANRYFDRRDETNIFTIILPEIPIIYLIANTGISQNSMISWVAITTLSSFGLFIFDRREIKTITEFLNYDKFSWKEYKKLKNYTIFLLFLPLIYIFLSFIEKVEQHKIFNSPASPLRNQYSIQFILKFVSFILIFVFAEYIAQKLLTFVLSKKFKSLKYIRNSGYYYGISKGKIASHPTIIVIGNNIYFVKGKQAKLFSKQDVLDSYKISLNNYLKSLVKYNSSKYFDVKKGKNNNLKDLMMGIFIYLMLIVVLVSGFLHLNSIVEKSYVEGYYYKMKESTFSFENDQIMIKNDRLYVNQDHSIPYDFNIYKDSYKDKITYYSDKKILNFNDTSYLYVDRCSNLYGALKVSGISNDKIFINQDLIDPIFYGSLKDVFFVKFKLNGFNNSFIYTHIQITSDIDDIIKNFEDEGVCYSKKTLGSLTRFTIYNDSSMKKIKYLIIVENDFIASINFIQSVNYHDLEKILLQLNVDISK</sequence>
<dbReference type="Proteomes" id="UP000003823">
    <property type="component" value="Unassembled WGS sequence"/>
</dbReference>
<dbReference type="HOGENOM" id="CLU_426357_0_0_9"/>
<feature type="transmembrane region" description="Helical" evidence="1">
    <location>
        <begin position="152"/>
        <end position="169"/>
    </location>
</feature>
<keyword evidence="1" id="KW-1133">Transmembrane helix</keyword>
<gene>
    <name evidence="2" type="ORF">HMPREF8571_0869</name>
</gene>
<evidence type="ECO:0000313" key="2">
    <source>
        <dbReference type="EMBL" id="EFM31499.1"/>
    </source>
</evidence>
<feature type="transmembrane region" description="Helical" evidence="1">
    <location>
        <begin position="205"/>
        <end position="222"/>
    </location>
</feature>
<comment type="caution">
    <text evidence="2">The sequence shown here is derived from an EMBL/GenBank/DDBJ whole genome shotgun (WGS) entry which is preliminary data.</text>
</comment>
<feature type="transmembrane region" description="Helical" evidence="1">
    <location>
        <begin position="6"/>
        <end position="24"/>
    </location>
</feature>
<feature type="transmembrane region" description="Helical" evidence="1">
    <location>
        <begin position="118"/>
        <end position="140"/>
    </location>
</feature>
<name>E0PQQ2_STRMT</name>